<evidence type="ECO:0000256" key="5">
    <source>
        <dbReference type="ARBA" id="ARBA00023136"/>
    </source>
</evidence>
<dbReference type="Gene3D" id="2.170.130.10">
    <property type="entry name" value="TonB-dependent receptor, plug domain"/>
    <property type="match status" value="1"/>
</dbReference>
<dbReference type="Pfam" id="PF13715">
    <property type="entry name" value="CarbopepD_reg_2"/>
    <property type="match status" value="1"/>
</dbReference>
<name>A0A7J5JRV1_BACT4</name>
<dbReference type="InterPro" id="IPR008969">
    <property type="entry name" value="CarboxyPept-like_regulatory"/>
</dbReference>
<dbReference type="Gene3D" id="2.40.170.20">
    <property type="entry name" value="TonB-dependent receptor, beta-barrel domain"/>
    <property type="match status" value="1"/>
</dbReference>
<keyword evidence="8" id="KW-0732">Signal</keyword>
<dbReference type="InterPro" id="IPR012910">
    <property type="entry name" value="Plug_dom"/>
</dbReference>
<dbReference type="RefSeq" id="WP_130041439.1">
    <property type="nucleotide sequence ID" value="NZ_RCXW01000005.1"/>
</dbReference>
<evidence type="ECO:0000256" key="2">
    <source>
        <dbReference type="ARBA" id="ARBA00022448"/>
    </source>
</evidence>
<dbReference type="AlphaFoldDB" id="A0A7J5JRV1"/>
<evidence type="ECO:0000256" key="1">
    <source>
        <dbReference type="ARBA" id="ARBA00004571"/>
    </source>
</evidence>
<dbReference type="Gene3D" id="2.60.40.1120">
    <property type="entry name" value="Carboxypeptidase-like, regulatory domain"/>
    <property type="match status" value="1"/>
</dbReference>
<keyword evidence="3 7" id="KW-1134">Transmembrane beta strand</keyword>
<keyword evidence="5 7" id="KW-0472">Membrane</keyword>
<evidence type="ECO:0000259" key="9">
    <source>
        <dbReference type="Pfam" id="PF07715"/>
    </source>
</evidence>
<feature type="chain" id="PRO_5029746736" evidence="8">
    <location>
        <begin position="33"/>
        <end position="1101"/>
    </location>
</feature>
<comment type="subcellular location">
    <subcellularLocation>
        <location evidence="1 7">Cell outer membrane</location>
        <topology evidence="1 7">Multi-pass membrane protein</topology>
    </subcellularLocation>
</comment>
<evidence type="ECO:0000256" key="4">
    <source>
        <dbReference type="ARBA" id="ARBA00022692"/>
    </source>
</evidence>
<dbReference type="SUPFAM" id="SSF49464">
    <property type="entry name" value="Carboxypeptidase regulatory domain-like"/>
    <property type="match status" value="1"/>
</dbReference>
<dbReference type="SUPFAM" id="SSF56935">
    <property type="entry name" value="Porins"/>
    <property type="match status" value="1"/>
</dbReference>
<dbReference type="NCBIfam" id="TIGR04056">
    <property type="entry name" value="OMP_RagA_SusC"/>
    <property type="match status" value="1"/>
</dbReference>
<dbReference type="NCBIfam" id="TIGR04057">
    <property type="entry name" value="SusC_RagA_signa"/>
    <property type="match status" value="1"/>
</dbReference>
<dbReference type="InterPro" id="IPR023996">
    <property type="entry name" value="TonB-dep_OMP_SusC/RagA"/>
</dbReference>
<comment type="similarity">
    <text evidence="7">Belongs to the TonB-dependent receptor family.</text>
</comment>
<protein>
    <submittedName>
        <fullName evidence="10">TonB-dependent receptor</fullName>
    </submittedName>
</protein>
<dbReference type="InterPro" id="IPR023997">
    <property type="entry name" value="TonB-dep_OMP_SusC/RagA_CS"/>
</dbReference>
<evidence type="ECO:0000256" key="8">
    <source>
        <dbReference type="SAM" id="SignalP"/>
    </source>
</evidence>
<dbReference type="InterPro" id="IPR037066">
    <property type="entry name" value="Plug_dom_sf"/>
</dbReference>
<reference evidence="10 11" key="1">
    <citation type="journal article" date="2019" name="Nat. Med.">
        <title>A library of human gut bacterial isolates paired with longitudinal multiomics data enables mechanistic microbiome research.</title>
        <authorList>
            <person name="Poyet M."/>
            <person name="Groussin M."/>
            <person name="Gibbons S.M."/>
            <person name="Avila-Pacheco J."/>
            <person name="Jiang X."/>
            <person name="Kearney S.M."/>
            <person name="Perrotta A.R."/>
            <person name="Berdy B."/>
            <person name="Zhao S."/>
            <person name="Lieberman T.D."/>
            <person name="Swanson P.K."/>
            <person name="Smith M."/>
            <person name="Roesemann S."/>
            <person name="Alexander J.E."/>
            <person name="Rich S.A."/>
            <person name="Livny J."/>
            <person name="Vlamakis H."/>
            <person name="Clish C."/>
            <person name="Bullock K."/>
            <person name="Deik A."/>
            <person name="Scott J."/>
            <person name="Pierce K.A."/>
            <person name="Xavier R.J."/>
            <person name="Alm E.J."/>
        </authorList>
    </citation>
    <scope>NUCLEOTIDE SEQUENCE [LARGE SCALE GENOMIC DNA]</scope>
    <source>
        <strain evidence="10 11">BIOML-A165</strain>
    </source>
</reference>
<dbReference type="InterPro" id="IPR036942">
    <property type="entry name" value="Beta-barrel_TonB_sf"/>
</dbReference>
<gene>
    <name evidence="10" type="ORF">GAN93_06990</name>
</gene>
<keyword evidence="2 7" id="KW-0813">Transport</keyword>
<dbReference type="PROSITE" id="PS52016">
    <property type="entry name" value="TONB_DEPENDENT_REC_3"/>
    <property type="match status" value="1"/>
</dbReference>
<evidence type="ECO:0000313" key="11">
    <source>
        <dbReference type="Proteomes" id="UP000460317"/>
    </source>
</evidence>
<proteinExistence type="inferred from homology"/>
<dbReference type="FunFam" id="2.170.130.10:FF:000024">
    <property type="entry name" value="Outer membrane protein"/>
    <property type="match status" value="1"/>
</dbReference>
<keyword evidence="4 7" id="KW-0812">Transmembrane</keyword>
<sequence length="1101" mass="122095">MKVDSFRFSRKATTALLLCTGLVVSQPLSLWAEEGNNVVQTIQQQKVTVKGTVNDALGPVIGASVVEKGNTGNGTITNVDGNFSLSVKPGAILVVSYVGYKVQEVTATVGKMINVTLKEDTEMLDEVVVVGFGTQKKVNLTGSVGVATSKELESRPVTNAVQALQGVVPGLKITTNSGELDKNMNINVRGTGTIGDGSTASPLILIDGMEGDLHTINPQDIESISVLKDAAASSIYGSRAPFGVILVTTKSGKAGKMTVNYNNSFRFASPMNLPESMDSYTFANFMNSALINNGSSPRFTDEIMQKMLDFQAGKISGHGLDPQQGSNTWRDYWTYGYANTDLYKETYRSSVFSQEHNVSLTGGSEKMSFYASMNYLGQGGMLKIGDDGINRYNANLKVSANVTDWAKFNYSVRYTNHEVWRPRAFSGNYYNYYGRQNWPNIPMYDPWGHVMMPNADGVAYGGERRVNTQRLYHQASVVLEPIKNWITNIEFNYRTQDQNTSEETLAYYGYLPDGSLNDSSKGTTALSRANYKENYMNWNIYSSYSHSFNEAHNFKAMLGFQSEELISKYNSAKKYGLMFSDMPEFDLTTGLSGNGEKKDTEVSGSSSEWATVGFFGRLNYDYKGRYMAEVNLRYDGSSRFRRGSRWVWAPSFSVGWNIAQENFFKDAAEVVNTLKLRASYGELGNQNTNSWYPTYRTMNLGSLNGSWLTANGTKPNTASIGGLISTTLTWETVRTYNVGLDWGLFDNRLTGSFDYFVRQTLDMVGPAPQLPNTLGISAPKTNNCDLSTKGWELSINWKDRLKNGLSYGIGLSLSDQNTYIDRYPGNATGSIDSYMSGKKIDLIWGFETIDIARTQEQMDNHLASLPNGGQNELAPASSWKAGDIMYKDLDGDGKISQGARTWEDHGDLKILGDANPHYFFGLDLNAEYKGFDFRAFFQGVLKHNFWPGIGDASTNETQTGGYFWGAPGSKNEWHMRGFVQHEDYFRAEAIGLEGHKIEANTDAYFPRPISTNGGKNQRRQSRYMQNAAYVRLKNLQLGYTLPKSLTNKIGINKCRLFVSGENLFTITSLFDVFDPETCEGGVGGNAYPLSRTWSFGLSLTL</sequence>
<accession>A0A7J5JRV1</accession>
<dbReference type="Pfam" id="PF07715">
    <property type="entry name" value="Plug"/>
    <property type="match status" value="1"/>
</dbReference>
<evidence type="ECO:0000313" key="10">
    <source>
        <dbReference type="EMBL" id="KAB4453478.1"/>
    </source>
</evidence>
<feature type="domain" description="TonB-dependent receptor plug" evidence="9">
    <location>
        <begin position="137"/>
        <end position="244"/>
    </location>
</feature>
<keyword evidence="10" id="KW-0675">Receptor</keyword>
<evidence type="ECO:0000256" key="7">
    <source>
        <dbReference type="PROSITE-ProRule" id="PRU01360"/>
    </source>
</evidence>
<feature type="signal peptide" evidence="8">
    <location>
        <begin position="1"/>
        <end position="32"/>
    </location>
</feature>
<dbReference type="Proteomes" id="UP000460317">
    <property type="component" value="Unassembled WGS sequence"/>
</dbReference>
<dbReference type="GO" id="GO:0009279">
    <property type="term" value="C:cell outer membrane"/>
    <property type="evidence" value="ECO:0007669"/>
    <property type="project" value="UniProtKB-SubCell"/>
</dbReference>
<dbReference type="EMBL" id="WCSB01000005">
    <property type="protein sequence ID" value="KAB4453478.1"/>
    <property type="molecule type" value="Genomic_DNA"/>
</dbReference>
<evidence type="ECO:0000256" key="3">
    <source>
        <dbReference type="ARBA" id="ARBA00022452"/>
    </source>
</evidence>
<keyword evidence="6 7" id="KW-0998">Cell outer membrane</keyword>
<dbReference type="InterPro" id="IPR039426">
    <property type="entry name" value="TonB-dep_rcpt-like"/>
</dbReference>
<evidence type="ECO:0000256" key="6">
    <source>
        <dbReference type="ARBA" id="ARBA00023237"/>
    </source>
</evidence>
<comment type="caution">
    <text evidence="10">The sequence shown here is derived from an EMBL/GenBank/DDBJ whole genome shotgun (WGS) entry which is preliminary data.</text>
</comment>
<organism evidence="10 11">
    <name type="scientific">Bacteroides thetaiotaomicron</name>
    <dbReference type="NCBI Taxonomy" id="818"/>
    <lineage>
        <taxon>Bacteria</taxon>
        <taxon>Pseudomonadati</taxon>
        <taxon>Bacteroidota</taxon>
        <taxon>Bacteroidia</taxon>
        <taxon>Bacteroidales</taxon>
        <taxon>Bacteroidaceae</taxon>
        <taxon>Bacteroides</taxon>
    </lineage>
</organism>